<name>A0A172RZK4_9ACTN</name>
<reference evidence="4" key="1">
    <citation type="submission" date="2016-10" db="EMBL/GenBank/DDBJ databases">
        <authorList>
            <person name="Varghese N."/>
        </authorList>
    </citation>
    <scope>NUCLEOTIDE SEQUENCE [LARGE SCALE GENOMIC DNA]</scope>
    <source>
        <strain evidence="4">DSM 21843</strain>
    </source>
</reference>
<sequence>MFITTCDSVPGRQMEVLGLVRGNVVTSKHIGRDVMAGFKSIAGGEIKSYTDMMNEGRAIAEQRMIQEAEALGANGIVAMRYAGSTVMEGTQEMLAYGTAVRLS</sequence>
<proteinExistence type="inferred from homology"/>
<dbReference type="InterPro" id="IPR002765">
    <property type="entry name" value="UPF0145_YbjQ-like"/>
</dbReference>
<evidence type="ECO:0000313" key="4">
    <source>
        <dbReference type="Proteomes" id="UP000182975"/>
    </source>
</evidence>
<organism evidence="3 4">
    <name type="scientific">Denitrobacterium detoxificans</name>
    <dbReference type="NCBI Taxonomy" id="79604"/>
    <lineage>
        <taxon>Bacteria</taxon>
        <taxon>Bacillati</taxon>
        <taxon>Actinomycetota</taxon>
        <taxon>Coriobacteriia</taxon>
        <taxon>Eggerthellales</taxon>
        <taxon>Eggerthellaceae</taxon>
        <taxon>Denitrobacterium</taxon>
    </lineage>
</organism>
<evidence type="ECO:0000256" key="2">
    <source>
        <dbReference type="HAMAP-Rule" id="MF_00338"/>
    </source>
</evidence>
<dbReference type="Gene3D" id="3.30.110.70">
    <property type="entry name" value="Hypothetical protein apc22750. Chain B"/>
    <property type="match status" value="1"/>
</dbReference>
<evidence type="ECO:0000313" key="3">
    <source>
        <dbReference type="EMBL" id="SEO51111.1"/>
    </source>
</evidence>
<dbReference type="PANTHER" id="PTHR34068:SF2">
    <property type="entry name" value="UPF0145 PROTEIN SCO3412"/>
    <property type="match status" value="1"/>
</dbReference>
<dbReference type="InterPro" id="IPR035439">
    <property type="entry name" value="UPF0145_dom_sf"/>
</dbReference>
<dbReference type="STRING" id="79604.AAY81_07890"/>
<dbReference type="OrthoDB" id="9796448at2"/>
<gene>
    <name evidence="3" type="ORF">SAMN02910314_00398</name>
</gene>
<keyword evidence="4" id="KW-1185">Reference proteome</keyword>
<protein>
    <recommendedName>
        <fullName evidence="2">UPF0145 protein SAMN02910314_00398</fullName>
    </recommendedName>
</protein>
<dbReference type="Pfam" id="PF01906">
    <property type="entry name" value="YbjQ_1"/>
    <property type="match status" value="1"/>
</dbReference>
<dbReference type="PANTHER" id="PTHR34068">
    <property type="entry name" value="UPF0145 PROTEIN YBJQ"/>
    <property type="match status" value="1"/>
</dbReference>
<dbReference type="EMBL" id="FOEC01000002">
    <property type="protein sequence ID" value="SEO51111.1"/>
    <property type="molecule type" value="Genomic_DNA"/>
</dbReference>
<evidence type="ECO:0000256" key="1">
    <source>
        <dbReference type="ARBA" id="ARBA00010751"/>
    </source>
</evidence>
<dbReference type="AlphaFoldDB" id="A0A172RZK4"/>
<dbReference type="HAMAP" id="MF_00338">
    <property type="entry name" value="UPF0145"/>
    <property type="match status" value="1"/>
</dbReference>
<comment type="similarity">
    <text evidence="1 2">Belongs to the UPF0145 family.</text>
</comment>
<dbReference type="SUPFAM" id="SSF117782">
    <property type="entry name" value="YbjQ-like"/>
    <property type="match status" value="1"/>
</dbReference>
<dbReference type="Proteomes" id="UP000182975">
    <property type="component" value="Unassembled WGS sequence"/>
</dbReference>
<dbReference type="KEGG" id="ddt:AAY81_07890"/>
<dbReference type="RefSeq" id="WP_066663613.1">
    <property type="nucleotide sequence ID" value="NZ_CP011402.1"/>
</dbReference>
<accession>A0A172RZK4</accession>